<accession>A0A8X6RL97</accession>
<protein>
    <submittedName>
        <fullName evidence="1">Uncharacterized protein</fullName>
    </submittedName>
</protein>
<evidence type="ECO:0000313" key="2">
    <source>
        <dbReference type="Proteomes" id="UP000887159"/>
    </source>
</evidence>
<evidence type="ECO:0000313" key="1">
    <source>
        <dbReference type="EMBL" id="GFX96280.1"/>
    </source>
</evidence>
<dbReference type="InterPro" id="IPR036397">
    <property type="entry name" value="RNaseH_sf"/>
</dbReference>
<proteinExistence type="predicted"/>
<dbReference type="Gene3D" id="3.30.420.10">
    <property type="entry name" value="Ribonuclease H-like superfamily/Ribonuclease H"/>
    <property type="match status" value="1"/>
</dbReference>
<keyword evidence="2" id="KW-1185">Reference proteome</keyword>
<gene>
    <name evidence="1" type="ORF">TNCV_2291681</name>
</gene>
<sequence length="77" mass="8587">MHNGAPAHLSIAGRNYLHASYPGRWILTRNACCLASTLPELNSLDFFFRDYLKSLVCETPMTTLQDLTLWTLVSAAS</sequence>
<dbReference type="EMBL" id="BMAU01021190">
    <property type="protein sequence ID" value="GFX96280.1"/>
    <property type="molecule type" value="Genomic_DNA"/>
</dbReference>
<dbReference type="Proteomes" id="UP000887159">
    <property type="component" value="Unassembled WGS sequence"/>
</dbReference>
<reference evidence="1" key="1">
    <citation type="submission" date="2020-08" db="EMBL/GenBank/DDBJ databases">
        <title>Multicomponent nature underlies the extraordinary mechanical properties of spider dragline silk.</title>
        <authorList>
            <person name="Kono N."/>
            <person name="Nakamura H."/>
            <person name="Mori M."/>
            <person name="Yoshida Y."/>
            <person name="Ohtoshi R."/>
            <person name="Malay A.D."/>
            <person name="Moran D.A.P."/>
            <person name="Tomita M."/>
            <person name="Numata K."/>
            <person name="Arakawa K."/>
        </authorList>
    </citation>
    <scope>NUCLEOTIDE SEQUENCE</scope>
</reference>
<comment type="caution">
    <text evidence="1">The sequence shown here is derived from an EMBL/GenBank/DDBJ whole genome shotgun (WGS) entry which is preliminary data.</text>
</comment>
<name>A0A8X6RL97_TRICX</name>
<dbReference type="GO" id="GO:0003676">
    <property type="term" value="F:nucleic acid binding"/>
    <property type="evidence" value="ECO:0007669"/>
    <property type="project" value="InterPro"/>
</dbReference>
<dbReference type="AlphaFoldDB" id="A0A8X6RL97"/>
<organism evidence="1 2">
    <name type="scientific">Trichonephila clavipes</name>
    <name type="common">Golden silk orbweaver</name>
    <name type="synonym">Nephila clavipes</name>
    <dbReference type="NCBI Taxonomy" id="2585209"/>
    <lineage>
        <taxon>Eukaryota</taxon>
        <taxon>Metazoa</taxon>
        <taxon>Ecdysozoa</taxon>
        <taxon>Arthropoda</taxon>
        <taxon>Chelicerata</taxon>
        <taxon>Arachnida</taxon>
        <taxon>Araneae</taxon>
        <taxon>Araneomorphae</taxon>
        <taxon>Entelegynae</taxon>
        <taxon>Araneoidea</taxon>
        <taxon>Nephilidae</taxon>
        <taxon>Trichonephila</taxon>
    </lineage>
</organism>